<protein>
    <submittedName>
        <fullName evidence="4">Carboxypeptidase regulatory-like domain-containing protein</fullName>
    </submittedName>
</protein>
<feature type="compositionally biased region" description="Gly residues" evidence="1">
    <location>
        <begin position="946"/>
        <end position="963"/>
    </location>
</feature>
<evidence type="ECO:0000313" key="4">
    <source>
        <dbReference type="EMBL" id="SMO53939.1"/>
    </source>
</evidence>
<dbReference type="SUPFAM" id="SSF56935">
    <property type="entry name" value="Porins"/>
    <property type="match status" value="1"/>
</dbReference>
<feature type="region of interest" description="Disordered" evidence="1">
    <location>
        <begin position="936"/>
        <end position="963"/>
    </location>
</feature>
<sequence length="963" mass="104766">MMTTSTKNLLLISKILVLSAFLLISVSAFAQTKNGSVTGKVVNAKDHLPVDFASVAIKNLADTTQTSVINTQADGSFTIKGLAPGSYRLTVAYLGLTNFNKQFAITAAAPVAALGELAMVNSGLDLKTVEIKGVVTPVVVKTDTVEYDAKAFKVRENAVVEDVLKKLPGVDVAKDGSIKAQGETVTRVRVDGKDFFGNDPLLATKNLPADMIDKIQVIDLLSDQSQFTGVDDGNREKIINITTKKDMKNGYFGNSSAGYGTNSGSGTDPRYDVSINANKFNNDQQFSVIGQFNNVNKQNFGSGGGGGNRGGGGGGGGFGSSISTGAPQQGITTTNAFGINFADVYTDQTKITGSYFFNKSSLDLNQSSFRQNLLGNSTTTFDQDQASITDKTNHRFNFMIDTKIDSSTTIRIEPAVTYTETGLNQSSSYINNYATSQTVGTQQLNTKTTAPTVNNNILLRKKFLRRGRTLSLNVRTTINDSDGKNYNTIMNRTTSGADSLTLDNTDQLNNTTAHSVSNTSRLVYTEPLSKTLNLELNYQNTYNFDNSERFTYNYNTITSLYDIPDLTYTNTYENKTLTNAAGASINKTAKKYNWNIGLAVQHTDRRNENLTTGTIFNQNFNNFVPSGQLRYNFSKSKRLVIRYRGSTQQPSITQIQPIPDNSNTQTIPIGNPDLKPAFTNNVTVLYNNFDFAHFRSLFIFANISQTFNAFGNNNSLINDAADPNYGKIAVVPVNVNGVYQGTLGSSLGLPIITENKLNLNIDLSGTYARGVNFTNSLQNITNDVSVTNKYRLVTSMDQLDMTAGIAGSINRATYSAQSGSNTTYYTLNPTANVSYMFPGEFRVAVDADYYQNTGRGQGYDTNYTIVNGYVSKQFFKNRGTFKLSVNDALNQNQGVTRTSSNNTITDLRYNVLKRYYMFSFTYSLNRMGGRNIGTMTPGQRGERGDGGGMGGFGGGGGGRRGGM</sequence>
<dbReference type="InterPro" id="IPR013784">
    <property type="entry name" value="Carb-bd-like_fold"/>
</dbReference>
<feature type="region of interest" description="Disordered" evidence="1">
    <location>
        <begin position="299"/>
        <end position="327"/>
    </location>
</feature>
<proteinExistence type="predicted"/>
<organism evidence="4 5">
    <name type="scientific">Pedobacter westerhofensis</name>
    <dbReference type="NCBI Taxonomy" id="425512"/>
    <lineage>
        <taxon>Bacteria</taxon>
        <taxon>Pseudomonadati</taxon>
        <taxon>Bacteroidota</taxon>
        <taxon>Sphingobacteriia</taxon>
        <taxon>Sphingobacteriales</taxon>
        <taxon>Sphingobacteriaceae</taxon>
        <taxon>Pedobacter</taxon>
    </lineage>
</organism>
<feature type="domain" description="Outer membrane protein beta-barrel" evidence="3">
    <location>
        <begin position="461"/>
        <end position="922"/>
    </location>
</feature>
<dbReference type="Pfam" id="PF14905">
    <property type="entry name" value="OMP_b-brl_3"/>
    <property type="match status" value="1"/>
</dbReference>
<dbReference type="Gene3D" id="2.60.40.1120">
    <property type="entry name" value="Carboxypeptidase-like, regulatory domain"/>
    <property type="match status" value="1"/>
</dbReference>
<feature type="compositionally biased region" description="Gly residues" evidence="1">
    <location>
        <begin position="301"/>
        <end position="319"/>
    </location>
</feature>
<keyword evidence="5" id="KW-1185">Reference proteome</keyword>
<name>A0A521C3G0_9SPHI</name>
<keyword evidence="4" id="KW-0121">Carboxypeptidase</keyword>
<dbReference type="SUPFAM" id="SSF49452">
    <property type="entry name" value="Starch-binding domain-like"/>
    <property type="match status" value="1"/>
</dbReference>
<dbReference type="EMBL" id="FXTN01000003">
    <property type="protein sequence ID" value="SMO53939.1"/>
    <property type="molecule type" value="Genomic_DNA"/>
</dbReference>
<dbReference type="AlphaFoldDB" id="A0A521C3G0"/>
<evidence type="ECO:0000259" key="3">
    <source>
        <dbReference type="Pfam" id="PF14905"/>
    </source>
</evidence>
<keyword evidence="4" id="KW-0378">Hydrolase</keyword>
<dbReference type="GO" id="GO:0004180">
    <property type="term" value="F:carboxypeptidase activity"/>
    <property type="evidence" value="ECO:0007669"/>
    <property type="project" value="UniProtKB-KW"/>
</dbReference>
<feature type="signal peptide" evidence="2">
    <location>
        <begin position="1"/>
        <end position="30"/>
    </location>
</feature>
<feature type="chain" id="PRO_5021969527" evidence="2">
    <location>
        <begin position="31"/>
        <end position="963"/>
    </location>
</feature>
<keyword evidence="4" id="KW-0645">Protease</keyword>
<evidence type="ECO:0000313" key="5">
    <source>
        <dbReference type="Proteomes" id="UP000320300"/>
    </source>
</evidence>
<dbReference type="InterPro" id="IPR041700">
    <property type="entry name" value="OMP_b-brl_3"/>
</dbReference>
<gene>
    <name evidence="4" type="ORF">SAMN06265348_103183</name>
</gene>
<keyword evidence="2" id="KW-0732">Signal</keyword>
<reference evidence="4 5" key="1">
    <citation type="submission" date="2017-05" db="EMBL/GenBank/DDBJ databases">
        <authorList>
            <person name="Varghese N."/>
            <person name="Submissions S."/>
        </authorList>
    </citation>
    <scope>NUCLEOTIDE SEQUENCE [LARGE SCALE GENOMIC DNA]</scope>
    <source>
        <strain evidence="4 5">DSM 19036</strain>
    </source>
</reference>
<dbReference type="GO" id="GO:0030246">
    <property type="term" value="F:carbohydrate binding"/>
    <property type="evidence" value="ECO:0007669"/>
    <property type="project" value="InterPro"/>
</dbReference>
<dbReference type="Pfam" id="PF13620">
    <property type="entry name" value="CarboxypepD_reg"/>
    <property type="match status" value="1"/>
</dbReference>
<accession>A0A521C3G0</accession>
<evidence type="ECO:0000256" key="1">
    <source>
        <dbReference type="SAM" id="MobiDB-lite"/>
    </source>
</evidence>
<dbReference type="Proteomes" id="UP000320300">
    <property type="component" value="Unassembled WGS sequence"/>
</dbReference>
<evidence type="ECO:0000256" key="2">
    <source>
        <dbReference type="SAM" id="SignalP"/>
    </source>
</evidence>